<evidence type="ECO:0000256" key="12">
    <source>
        <dbReference type="ARBA" id="ARBA00056983"/>
    </source>
</evidence>
<keyword evidence="5 14" id="KW-0863">Zinc-finger</keyword>
<feature type="compositionally biased region" description="Pro residues" evidence="15">
    <location>
        <begin position="1530"/>
        <end position="1539"/>
    </location>
</feature>
<dbReference type="FunFam" id="3.30.160.60:FF:000215">
    <property type="entry name" value="Spalt-like transcription factor 3"/>
    <property type="match status" value="1"/>
</dbReference>
<feature type="compositionally biased region" description="Basic and acidic residues" evidence="15">
    <location>
        <begin position="1788"/>
        <end position="1806"/>
    </location>
</feature>
<sequence>MGRSRFESRSSRTDVARGKKRIKDLKSARKSSLKTPDKDSSLDLPVIGSPVFCRSEAFRPYARTRVSESSDSCSEEEGGGVGGGSNGGGVAQEEELACRNCRLQFVSVSDLTEHVKQCYLNNSDDPEDLALAPASEDEEDDLEDDDCGGKRLRQRQDVENNNGDEVDPEVELDGEEGDGVTPTPIGFPFPGHVTLEALQNTKVAVAQFAATTMANNADNAAALQELAVLQSTLFTLQHQQVMQLSLIQQLQQQLQITKTTKDGSPVSPPPPPTSLPLSIPMPMPAPPTLPPPTPISRPPTPVKPEPPPPPPPTSQSIPATSQSQQLPAQPPRSSPAPITSSALIIPKPPTSSPPVQQQPPPPPPPLPFSMCSISASLASSIINNSDPMPLPNEPNTLEMLQRRAQEVLDNASQGLLANNLADELAFRKSGKGGSLSPYDGKSGGRNEPFFKHRCRYCGKVFGSDSALQIHIRSHTGERPFKCNVCGSRFTTKGNLKVHFQRHTAKFPHIKMNPNPVPEHLDKYHPPLLAQMQSSSSHHGSLSPNHPPPSHHPFHSGGYPPTSLPLYRPPPPPPHDFMPHHLHPPPSQHRPLEPQLSKPLLPHPLFGPRIEQDVPENLSKPQSLPPAPRSVSSSPPPPPDTPDRLKREPMDEEGPVGGRVSPKQEPMEPEQDVDHEMQEEPEHEDLGRYASSPPLYDDCSLESKYSTEPPESLNEDSMELQEQPENLSSKGPPQIGQRLPASLPFPQPVSPPGSTSSGSGHMGAMPIMMGDIDPSKDPAIYTNLLPRPGSNDNSWESLIEVTKTSETSKLQQLVDNIEHKLSDPNQCVICHRVLSCKSALQMHYRTHTGERPFRCKICGRAFTTKGNLKTHMGVHRAKPPMRVLHQCPVCHKKFTNALVLQQHIRLHTGEPTDLTPEQIQAAEIKDYPPPASFPLPNSMSPFLAHGFPIPGMPPIPPHGLHMGLRHELDDRRERDRERDMKDEYGKPDFLNDENSNSSGGDGHPMPSFSTSLAALENQVRTITTMASQLSATGFNRSIEDLRVVSDKTPTSTPMNGDKSPAGLGVPLLGSPTGSEMRTSPSPPPPQTPHHITSRPPSRSQQHLGPSASPAPSDSSSLGALDLTPRSAPGPPPHSVFSGFGMVPPPTGSSPLMTSALSSLTSSVLTSTAFSPLGLAIGPAVRPGNTTCNICFKTFACNSALEIHYRSHTKERPFKCTVCDRGFSTKVRSSIYWFTKVRPLQHLPSKVRSLIYWFTQGTSTALLALQCTFTNLLVHQGTSTATLAHQGTSTALFAHKDTFTNLQAHQRYVSYAICSPRYVNLSTSSPRYVNLSTHLPRGIQIRLMPNQTMNVSVSSGVSGVSSGGPRGTGATNSNSPNNNSHSNPHHHHNNNNNNSNNSNSKASPKDREREMTGVETGQEVEEEVVVLRSTRLGCPLYPHCWQTLDIPLIGTLCWSQLSSWLARGIMGVTGKRNTYDLPEMCAVHSYLNDYSKLSAVTMGDKATQFLVGNMKQHMLTHKIRDMPSHLFETSKPLPPHLPPNMPASDDSSNLEDSRPLGGPFPPHLDPSKPADLGVKRSPPEGEGLLPIPKRQPGLPKHLCHVCNKNFSSSSALQIHMRTHTGDKPFRCTICQKAFTTKGNLKVHMGTHMWSNGASRRGRRMSLDLPPIPMTPKDSEFLQRRPDLFYPYLPAPFLNGMQQKALPSLFQLNEISVIQSVNSSNGSGLSPPGGKYGSLLGFGSYGGPDKPLMPEPPRSQTNSPLSDKPPSSMSSPPPMSLSLGSHHGSPPSRESGGDERSVWDLHYERKSTSDEPMDVSPSPIPPPRGEGLAA</sequence>
<feature type="compositionally biased region" description="Pro residues" evidence="15">
    <location>
        <begin position="566"/>
        <end position="575"/>
    </location>
</feature>
<feature type="domain" description="C2H2-type" evidence="16">
    <location>
        <begin position="884"/>
        <end position="911"/>
    </location>
</feature>
<feature type="compositionally biased region" description="Basic residues" evidence="15">
    <location>
        <begin position="18"/>
        <end position="32"/>
    </location>
</feature>
<feature type="domain" description="C2H2-type" evidence="16">
    <location>
        <begin position="452"/>
        <end position="479"/>
    </location>
</feature>
<feature type="domain" description="C2H2-type" evidence="16">
    <location>
        <begin position="1595"/>
        <end position="1622"/>
    </location>
</feature>
<gene>
    <name evidence="17" type="ORF">TSIB3V08_LOCUS3707</name>
</gene>
<dbReference type="PANTHER" id="PTHR23233">
    <property type="entry name" value="SAL-LIKE PROTEIN"/>
    <property type="match status" value="1"/>
</dbReference>
<feature type="region of interest" description="Disordered" evidence="15">
    <location>
        <begin position="1524"/>
        <end position="1588"/>
    </location>
</feature>
<keyword evidence="3" id="KW-0479">Metal-binding</keyword>
<dbReference type="FunFam" id="3.30.160.60:FF:002027">
    <property type="entry name" value="Blast:Sal-like protein 3"/>
    <property type="match status" value="1"/>
</dbReference>
<feature type="compositionally biased region" description="Gly residues" evidence="15">
    <location>
        <begin position="79"/>
        <end position="90"/>
    </location>
</feature>
<feature type="compositionally biased region" description="Low complexity" evidence="15">
    <location>
        <begin position="1370"/>
        <end position="1380"/>
    </location>
</feature>
<evidence type="ECO:0000256" key="9">
    <source>
        <dbReference type="ARBA" id="ARBA00023163"/>
    </source>
</evidence>
<evidence type="ECO:0000256" key="14">
    <source>
        <dbReference type="PROSITE-ProRule" id="PRU00042"/>
    </source>
</evidence>
<evidence type="ECO:0000313" key="17">
    <source>
        <dbReference type="EMBL" id="CAD7259502.1"/>
    </source>
</evidence>
<feature type="compositionally biased region" description="Pro residues" evidence="15">
    <location>
        <begin position="346"/>
        <end position="367"/>
    </location>
</feature>
<feature type="compositionally biased region" description="Low complexity" evidence="15">
    <location>
        <begin position="1388"/>
        <end position="1398"/>
    </location>
</feature>
<dbReference type="SUPFAM" id="SSF57667">
    <property type="entry name" value="beta-beta-alpha zinc fingers"/>
    <property type="match status" value="5"/>
</dbReference>
<feature type="region of interest" description="Disordered" evidence="15">
    <location>
        <begin position="1350"/>
        <end position="1416"/>
    </location>
</feature>
<feature type="compositionally biased region" description="Acidic residues" evidence="15">
    <location>
        <begin position="162"/>
        <end position="178"/>
    </location>
</feature>
<organism evidence="17">
    <name type="scientific">Timema shepardi</name>
    <name type="common">Walking stick</name>
    <dbReference type="NCBI Taxonomy" id="629360"/>
    <lineage>
        <taxon>Eukaryota</taxon>
        <taxon>Metazoa</taxon>
        <taxon>Ecdysozoa</taxon>
        <taxon>Arthropoda</taxon>
        <taxon>Hexapoda</taxon>
        <taxon>Insecta</taxon>
        <taxon>Pterygota</taxon>
        <taxon>Neoptera</taxon>
        <taxon>Polyneoptera</taxon>
        <taxon>Phasmatodea</taxon>
        <taxon>Timematodea</taxon>
        <taxon>Timematoidea</taxon>
        <taxon>Timematidae</taxon>
        <taxon>Timema</taxon>
    </lineage>
</organism>
<comment type="subcellular location">
    <subcellularLocation>
        <location evidence="1">Nucleus</location>
    </subcellularLocation>
</comment>
<dbReference type="Gene3D" id="3.30.160.60">
    <property type="entry name" value="Classic Zinc Finger"/>
    <property type="match status" value="8"/>
</dbReference>
<dbReference type="InterPro" id="IPR051565">
    <property type="entry name" value="Sal_C2H2-zinc-finger"/>
</dbReference>
<evidence type="ECO:0000259" key="16">
    <source>
        <dbReference type="PROSITE" id="PS50157"/>
    </source>
</evidence>
<dbReference type="FunFam" id="3.30.160.60:FF:000708">
    <property type="entry name" value="Sal-like protein 1"/>
    <property type="match status" value="1"/>
</dbReference>
<evidence type="ECO:0000256" key="6">
    <source>
        <dbReference type="ARBA" id="ARBA00022833"/>
    </source>
</evidence>
<dbReference type="GO" id="GO:0008270">
    <property type="term" value="F:zinc ion binding"/>
    <property type="evidence" value="ECO:0007669"/>
    <property type="project" value="UniProtKB-KW"/>
</dbReference>
<feature type="region of interest" description="Disordered" evidence="15">
    <location>
        <begin position="122"/>
        <end position="183"/>
    </location>
</feature>
<feature type="compositionally biased region" description="Low complexity" evidence="15">
    <location>
        <begin position="554"/>
        <end position="565"/>
    </location>
</feature>
<keyword evidence="2" id="KW-0217">Developmental protein</keyword>
<keyword evidence="9" id="KW-0804">Transcription</keyword>
<dbReference type="FunFam" id="3.30.160.60:FF:000446">
    <property type="entry name" value="Zinc finger protein"/>
    <property type="match status" value="1"/>
</dbReference>
<feature type="compositionally biased region" description="Low complexity" evidence="15">
    <location>
        <begin position="1102"/>
        <end position="1121"/>
    </location>
</feature>
<evidence type="ECO:0000256" key="15">
    <source>
        <dbReference type="SAM" id="MobiDB-lite"/>
    </source>
</evidence>
<dbReference type="GO" id="GO:0005634">
    <property type="term" value="C:nucleus"/>
    <property type="evidence" value="ECO:0007669"/>
    <property type="project" value="UniProtKB-SubCell"/>
</dbReference>
<evidence type="ECO:0000256" key="1">
    <source>
        <dbReference type="ARBA" id="ARBA00004123"/>
    </source>
</evidence>
<feature type="compositionally biased region" description="Basic and acidic residues" evidence="15">
    <location>
        <begin position="968"/>
        <end position="985"/>
    </location>
</feature>
<comment type="function">
    <text evidence="12">Required for the establishment of the posterior-most head and the anterior-most tail segments of the embryo. Probably function as a transcriptional regulator. Could repress the transcription of the tsh gene.</text>
</comment>
<protein>
    <recommendedName>
        <fullName evidence="13">Homeotic protein spalt-major</fullName>
    </recommendedName>
</protein>
<feature type="compositionally biased region" description="Basic and acidic residues" evidence="15">
    <location>
        <begin position="671"/>
        <end position="686"/>
    </location>
</feature>
<feature type="compositionally biased region" description="Acidic residues" evidence="15">
    <location>
        <begin position="135"/>
        <end position="146"/>
    </location>
</feature>
<feature type="region of interest" description="Disordered" evidence="15">
    <location>
        <begin position="1733"/>
        <end position="1827"/>
    </location>
</feature>
<feature type="compositionally biased region" description="Pro residues" evidence="15">
    <location>
        <begin position="622"/>
        <end position="639"/>
    </location>
</feature>
<evidence type="ECO:0000256" key="7">
    <source>
        <dbReference type="ARBA" id="ARBA00023015"/>
    </source>
</evidence>
<feature type="compositionally biased region" description="Basic and acidic residues" evidence="15">
    <location>
        <begin position="1563"/>
        <end position="1577"/>
    </location>
</feature>
<comment type="similarity">
    <text evidence="11">Belongs to the sal C2H2-type zinc-finger protein family.</text>
</comment>
<keyword evidence="7" id="KW-0805">Transcription regulation</keyword>
<accession>A0A7R9AS98</accession>
<feature type="compositionally biased region" description="Basic and acidic residues" evidence="15">
    <location>
        <begin position="1401"/>
        <end position="1410"/>
    </location>
</feature>
<proteinExistence type="inferred from homology"/>
<evidence type="ECO:0000256" key="5">
    <source>
        <dbReference type="ARBA" id="ARBA00022771"/>
    </source>
</evidence>
<evidence type="ECO:0000256" key="10">
    <source>
        <dbReference type="ARBA" id="ARBA00023242"/>
    </source>
</evidence>
<feature type="compositionally biased region" description="Low complexity" evidence="15">
    <location>
        <begin position="533"/>
        <end position="543"/>
    </location>
</feature>
<dbReference type="FunFam" id="3.30.160.60:FF:000025">
    <property type="entry name" value="Spalt-like transcription factor 1"/>
    <property type="match status" value="1"/>
</dbReference>
<evidence type="ECO:0000256" key="13">
    <source>
        <dbReference type="ARBA" id="ARBA00071947"/>
    </source>
</evidence>
<feature type="region of interest" description="Disordered" evidence="15">
    <location>
        <begin position="64"/>
        <end position="90"/>
    </location>
</feature>
<feature type="region of interest" description="Disordered" evidence="15">
    <location>
        <begin position="1"/>
        <end position="46"/>
    </location>
</feature>
<dbReference type="InterPro" id="IPR036236">
    <property type="entry name" value="Znf_C2H2_sf"/>
</dbReference>
<evidence type="ECO:0000256" key="3">
    <source>
        <dbReference type="ARBA" id="ARBA00022723"/>
    </source>
</evidence>
<feature type="domain" description="C2H2-type" evidence="16">
    <location>
        <begin position="480"/>
        <end position="507"/>
    </location>
</feature>
<dbReference type="FunFam" id="3.30.160.60:FF:000291">
    <property type="entry name" value="Spalt-like transcription factor 4"/>
    <property type="match status" value="1"/>
</dbReference>
<feature type="domain" description="C2H2-type" evidence="16">
    <location>
        <begin position="1184"/>
        <end position="1211"/>
    </location>
</feature>
<name>A0A7R9AS98_TIMSH</name>
<feature type="region of interest" description="Disordered" evidence="15">
    <location>
        <begin position="531"/>
        <end position="763"/>
    </location>
</feature>
<feature type="region of interest" description="Disordered" evidence="15">
    <location>
        <begin position="968"/>
        <end position="1008"/>
    </location>
</feature>
<feature type="compositionally biased region" description="Basic and acidic residues" evidence="15">
    <location>
        <begin position="1"/>
        <end position="17"/>
    </location>
</feature>
<keyword evidence="10" id="KW-0539">Nucleus</keyword>
<feature type="compositionally biased region" description="Pro residues" evidence="15">
    <location>
        <begin position="266"/>
        <end position="313"/>
    </location>
</feature>
<dbReference type="Pfam" id="PF00096">
    <property type="entry name" value="zf-C2H2"/>
    <property type="match status" value="6"/>
</dbReference>
<keyword evidence="4" id="KW-0677">Repeat</keyword>
<evidence type="ECO:0000256" key="8">
    <source>
        <dbReference type="ARBA" id="ARBA00023125"/>
    </source>
</evidence>
<dbReference type="PROSITE" id="PS00028">
    <property type="entry name" value="ZINC_FINGER_C2H2_1"/>
    <property type="match status" value="8"/>
</dbReference>
<feature type="compositionally biased region" description="Low complexity" evidence="15">
    <location>
        <begin position="1756"/>
        <end position="1778"/>
    </location>
</feature>
<keyword evidence="8" id="KW-0238">DNA-binding</keyword>
<dbReference type="SMART" id="SM00355">
    <property type="entry name" value="ZnF_C2H2"/>
    <property type="match status" value="9"/>
</dbReference>
<dbReference type="GO" id="GO:0000978">
    <property type="term" value="F:RNA polymerase II cis-regulatory region sequence-specific DNA binding"/>
    <property type="evidence" value="ECO:0007669"/>
    <property type="project" value="TreeGrafter"/>
</dbReference>
<dbReference type="EMBL" id="OC001254">
    <property type="protein sequence ID" value="CAD7259502.1"/>
    <property type="molecule type" value="Genomic_DNA"/>
</dbReference>
<feature type="domain" description="C2H2-type" evidence="16">
    <location>
        <begin position="852"/>
        <end position="879"/>
    </location>
</feature>
<dbReference type="PANTHER" id="PTHR23233:SF84">
    <property type="entry name" value="FI23031P1"/>
    <property type="match status" value="1"/>
</dbReference>
<feature type="compositionally biased region" description="Low complexity" evidence="15">
    <location>
        <begin position="751"/>
        <end position="762"/>
    </location>
</feature>
<feature type="compositionally biased region" description="Low complexity" evidence="15">
    <location>
        <begin position="314"/>
        <end position="325"/>
    </location>
</feature>
<dbReference type="GO" id="GO:0000981">
    <property type="term" value="F:DNA-binding transcription factor activity, RNA polymerase II-specific"/>
    <property type="evidence" value="ECO:0007669"/>
    <property type="project" value="TreeGrafter"/>
</dbReference>
<feature type="region of interest" description="Disordered" evidence="15">
    <location>
        <begin position="1042"/>
        <end position="1140"/>
    </location>
</feature>
<reference evidence="17" key="1">
    <citation type="submission" date="2020-11" db="EMBL/GenBank/DDBJ databases">
        <authorList>
            <person name="Tran Van P."/>
        </authorList>
    </citation>
    <scope>NUCLEOTIDE SEQUENCE</scope>
</reference>
<evidence type="ECO:0000256" key="4">
    <source>
        <dbReference type="ARBA" id="ARBA00022737"/>
    </source>
</evidence>
<dbReference type="PROSITE" id="PS50157">
    <property type="entry name" value="ZINC_FINGER_C2H2_2"/>
    <property type="match status" value="8"/>
</dbReference>
<dbReference type="FunFam" id="3.30.160.60:FF:000130">
    <property type="entry name" value="Spalt-like transcription factor 4"/>
    <property type="match status" value="1"/>
</dbReference>
<dbReference type="GO" id="GO:0048731">
    <property type="term" value="P:system development"/>
    <property type="evidence" value="ECO:0007669"/>
    <property type="project" value="UniProtKB-ARBA"/>
</dbReference>
<feature type="region of interest" description="Disordered" evidence="15">
    <location>
        <begin position="258"/>
        <end position="370"/>
    </location>
</feature>
<feature type="domain" description="C2H2-type" evidence="16">
    <location>
        <begin position="1623"/>
        <end position="1645"/>
    </location>
</feature>
<feature type="domain" description="C2H2-type" evidence="16">
    <location>
        <begin position="824"/>
        <end position="851"/>
    </location>
</feature>
<evidence type="ECO:0000256" key="2">
    <source>
        <dbReference type="ARBA" id="ARBA00022473"/>
    </source>
</evidence>
<evidence type="ECO:0000256" key="11">
    <source>
        <dbReference type="ARBA" id="ARBA00038474"/>
    </source>
</evidence>
<dbReference type="InterPro" id="IPR013087">
    <property type="entry name" value="Znf_C2H2_type"/>
</dbReference>
<keyword evidence="6" id="KW-0862">Zinc</keyword>